<sequence length="471" mass="51844">MDVEAELLSTPAFVGFTSHGAPDANVFSYFREKIDQLPAEFGSVKSLLEKCRCFALLQAKKHFSNRSLLLTAPVLSQNSSSFFNKQAHYLMTVLSLLDGLVASAHDRFGQSINVVDCPFEVPARGSKLEPFLKKLDKWPALVEDAIKLQSSGSELRSDRLQIPADLHTNLTPVDDVALHQQNDIAEEGERMLCDGLLAMCRVEQLTGLMRRFLSLAIEIRMMAHASHSFSPGGRSEYIAMVEKLYRGHPQCERLLHEIQSLRVDQGLLYASTHLSPLILFDHSVYYPTHLHMAQYGYKRASTYVRPHSLRLVEQYVWQQVLLLASGSTGINGLFVALRDIFDAVGGRQLCEMEQSTFFPLPVVLSPPRTFSGGGTVGVHVQPIDSHAAGATADVSPDNQMQVDDPNPAPVYADTDTFVDGFAQPENTGTDLHEPNPAAKAQPSPPTPQAPGLRVTRSQMGTLPPPPAVYES</sequence>
<dbReference type="EMBL" id="KZ293871">
    <property type="protein sequence ID" value="PBK79006.1"/>
    <property type="molecule type" value="Genomic_DNA"/>
</dbReference>
<evidence type="ECO:0000313" key="3">
    <source>
        <dbReference type="Proteomes" id="UP000217790"/>
    </source>
</evidence>
<keyword evidence="3" id="KW-1185">Reference proteome</keyword>
<protein>
    <submittedName>
        <fullName evidence="2">Uncharacterized protein</fullName>
    </submittedName>
</protein>
<proteinExistence type="predicted"/>
<name>A0A2H3CUL3_ARMGA</name>
<gene>
    <name evidence="2" type="ORF">ARMGADRAFT_1093551</name>
</gene>
<feature type="region of interest" description="Disordered" evidence="1">
    <location>
        <begin position="389"/>
        <end position="471"/>
    </location>
</feature>
<evidence type="ECO:0000313" key="2">
    <source>
        <dbReference type="EMBL" id="PBK79006.1"/>
    </source>
</evidence>
<dbReference type="AlphaFoldDB" id="A0A2H3CUL3"/>
<reference evidence="3" key="1">
    <citation type="journal article" date="2017" name="Nat. Ecol. Evol.">
        <title>Genome expansion and lineage-specific genetic innovations in the forest pathogenic fungi Armillaria.</title>
        <authorList>
            <person name="Sipos G."/>
            <person name="Prasanna A.N."/>
            <person name="Walter M.C."/>
            <person name="O'Connor E."/>
            <person name="Balint B."/>
            <person name="Krizsan K."/>
            <person name="Kiss B."/>
            <person name="Hess J."/>
            <person name="Varga T."/>
            <person name="Slot J."/>
            <person name="Riley R."/>
            <person name="Boka B."/>
            <person name="Rigling D."/>
            <person name="Barry K."/>
            <person name="Lee J."/>
            <person name="Mihaltcheva S."/>
            <person name="LaButti K."/>
            <person name="Lipzen A."/>
            <person name="Waldron R."/>
            <person name="Moloney N.M."/>
            <person name="Sperisen C."/>
            <person name="Kredics L."/>
            <person name="Vagvoelgyi C."/>
            <person name="Patrignani A."/>
            <person name="Fitzpatrick D."/>
            <person name="Nagy I."/>
            <person name="Doyle S."/>
            <person name="Anderson J.B."/>
            <person name="Grigoriev I.V."/>
            <person name="Gueldener U."/>
            <person name="Muensterkoetter M."/>
            <person name="Nagy L.G."/>
        </authorList>
    </citation>
    <scope>NUCLEOTIDE SEQUENCE [LARGE SCALE GENOMIC DNA]</scope>
    <source>
        <strain evidence="3">Ar21-2</strain>
    </source>
</reference>
<accession>A0A2H3CUL3</accession>
<dbReference type="Proteomes" id="UP000217790">
    <property type="component" value="Unassembled WGS sequence"/>
</dbReference>
<organism evidence="2 3">
    <name type="scientific">Armillaria gallica</name>
    <name type="common">Bulbous honey fungus</name>
    <name type="synonym">Armillaria bulbosa</name>
    <dbReference type="NCBI Taxonomy" id="47427"/>
    <lineage>
        <taxon>Eukaryota</taxon>
        <taxon>Fungi</taxon>
        <taxon>Dikarya</taxon>
        <taxon>Basidiomycota</taxon>
        <taxon>Agaricomycotina</taxon>
        <taxon>Agaricomycetes</taxon>
        <taxon>Agaricomycetidae</taxon>
        <taxon>Agaricales</taxon>
        <taxon>Marasmiineae</taxon>
        <taxon>Physalacriaceae</taxon>
        <taxon>Armillaria</taxon>
    </lineage>
</organism>
<feature type="compositionally biased region" description="Pro residues" evidence="1">
    <location>
        <begin position="462"/>
        <end position="471"/>
    </location>
</feature>
<evidence type="ECO:0000256" key="1">
    <source>
        <dbReference type="SAM" id="MobiDB-lite"/>
    </source>
</evidence>
<feature type="non-terminal residue" evidence="2">
    <location>
        <position position="471"/>
    </location>
</feature>
<dbReference type="InParanoid" id="A0A2H3CUL3"/>